<dbReference type="InterPro" id="IPR010662">
    <property type="entry name" value="RBBP9/YdeN"/>
</dbReference>
<gene>
    <name evidence="1" type="ORF">SAMCFNEI73_pC1429</name>
</gene>
<geneLocation type="plasmid" evidence="1 2">
    <name>C</name>
</geneLocation>
<dbReference type="SUPFAM" id="SSF53474">
    <property type="entry name" value="alpha/beta-Hydrolases"/>
    <property type="match status" value="1"/>
</dbReference>
<evidence type="ECO:0000313" key="2">
    <source>
        <dbReference type="Proteomes" id="UP000182306"/>
    </source>
</evidence>
<dbReference type="GO" id="GO:0016787">
    <property type="term" value="F:hydrolase activity"/>
    <property type="evidence" value="ECO:0007669"/>
    <property type="project" value="InterPro"/>
</dbReference>
<organism evidence="1 2">
    <name type="scientific">Sinorhizobium americanum</name>
    <dbReference type="NCBI Taxonomy" id="194963"/>
    <lineage>
        <taxon>Bacteria</taxon>
        <taxon>Pseudomonadati</taxon>
        <taxon>Pseudomonadota</taxon>
        <taxon>Alphaproteobacteria</taxon>
        <taxon>Hyphomicrobiales</taxon>
        <taxon>Rhizobiaceae</taxon>
        <taxon>Sinorhizobium/Ensifer group</taxon>
        <taxon>Sinorhizobium</taxon>
    </lineage>
</organism>
<keyword evidence="2" id="KW-1185">Reference proteome</keyword>
<name>A0A1L3LYP2_9HYPH</name>
<reference evidence="1 2" key="1">
    <citation type="submission" date="2015-10" db="EMBL/GenBank/DDBJ databases">
        <title>Genomic differences between typical nodule nitrogen-fixing rhizobial strains and those coming from bean seeds.</title>
        <authorList>
            <person name="Peralta H."/>
            <person name="Aguilar-Vera A."/>
            <person name="Diaz R."/>
            <person name="Mora Y."/>
            <person name="Martinez-Batallar G."/>
            <person name="Salazar E."/>
            <person name="Vargas-Lagunas C."/>
            <person name="Encarnacion S."/>
            <person name="Girard L."/>
            <person name="Mora J."/>
        </authorList>
    </citation>
    <scope>NUCLEOTIDE SEQUENCE [LARGE SCALE GENOMIC DNA]</scope>
    <source>
        <strain evidence="1 2">CFNEI 73</strain>
        <plasmid evidence="1 2">C</plasmid>
    </source>
</reference>
<keyword evidence="1" id="KW-0614">Plasmid</keyword>
<dbReference type="Pfam" id="PF06821">
    <property type="entry name" value="Ser_hydrolase"/>
    <property type="match status" value="1"/>
</dbReference>
<protein>
    <submittedName>
        <fullName evidence="1">Uncharacterized protein</fullName>
    </submittedName>
</protein>
<accession>A0A1L3LYP2</accession>
<dbReference type="Proteomes" id="UP000182306">
    <property type="component" value="Plasmid C"/>
</dbReference>
<dbReference type="RefSeq" id="WP_064253788.1">
    <property type="nucleotide sequence ID" value="NZ_CP013110.1"/>
</dbReference>
<dbReference type="EMBL" id="CP013110">
    <property type="protein sequence ID" value="APG95133.1"/>
    <property type="molecule type" value="Genomic_DNA"/>
</dbReference>
<dbReference type="Gene3D" id="3.40.50.1820">
    <property type="entry name" value="alpha/beta hydrolase"/>
    <property type="match status" value="1"/>
</dbReference>
<sequence>MRPLVPDIETLILPGLNGSPEEHWQRHWARDNRDSQIVEQDNWTCPDLDNWMGCLESAIEASPGDIGLVAHSLGCVLAANLANHPLASRVRCALLVAPCDLETTEELHPCAINFGDMPRWRLPFPSLVVGSLNDPYMSVERLRLTARYWGSALIDLGEAGHINIASGFGRWQVGYALFDLLRSSSERLSTERRPKDELFPRAFTGARLAPN</sequence>
<dbReference type="KEGG" id="same:SAMCFNEI73_pC1429"/>
<evidence type="ECO:0000313" key="1">
    <source>
        <dbReference type="EMBL" id="APG95133.1"/>
    </source>
</evidence>
<dbReference type="AlphaFoldDB" id="A0A1L3LYP2"/>
<dbReference type="OrthoDB" id="9804993at2"/>
<proteinExistence type="predicted"/>
<dbReference type="InterPro" id="IPR029058">
    <property type="entry name" value="AB_hydrolase_fold"/>
</dbReference>